<dbReference type="FunFam" id="3.40.50.2000:FF:000129">
    <property type="entry name" value="Glycosyltransferase"/>
    <property type="match status" value="1"/>
</dbReference>
<dbReference type="PROSITE" id="PS00375">
    <property type="entry name" value="UDPGT"/>
    <property type="match status" value="1"/>
</dbReference>
<keyword evidence="7" id="KW-1185">Reference proteome</keyword>
<dbReference type="SUPFAM" id="SSF53756">
    <property type="entry name" value="UDP-Glycosyltransferase/glycogen phosphorylase"/>
    <property type="match status" value="1"/>
</dbReference>
<evidence type="ECO:0000256" key="4">
    <source>
        <dbReference type="RuleBase" id="RU003718"/>
    </source>
</evidence>
<dbReference type="GO" id="GO:0080044">
    <property type="term" value="F:quercetin 7-O-glucosyltransferase activity"/>
    <property type="evidence" value="ECO:0007669"/>
    <property type="project" value="TreeGrafter"/>
</dbReference>
<dbReference type="CDD" id="cd03784">
    <property type="entry name" value="GT1_Gtf-like"/>
    <property type="match status" value="1"/>
</dbReference>
<evidence type="ECO:0000256" key="5">
    <source>
        <dbReference type="RuleBase" id="RU362057"/>
    </source>
</evidence>
<dbReference type="PANTHER" id="PTHR11926:SF1494">
    <property type="entry name" value="FLAVONOL 3-O-GLUCOSYLTRANSFERASE UGT76E12-RELATED"/>
    <property type="match status" value="1"/>
</dbReference>
<reference evidence="6" key="1">
    <citation type="submission" date="2020-03" db="EMBL/GenBank/DDBJ databases">
        <title>A high-quality chromosome-level genome assembly of a woody plant with both climbing and erect habits, Rhamnella rubrinervis.</title>
        <authorList>
            <person name="Lu Z."/>
            <person name="Yang Y."/>
            <person name="Zhu X."/>
            <person name="Sun Y."/>
        </authorList>
    </citation>
    <scope>NUCLEOTIDE SEQUENCE</scope>
    <source>
        <strain evidence="6">BYM</strain>
        <tissue evidence="6">Leaf</tissue>
    </source>
</reference>
<dbReference type="FunFam" id="3.40.50.2000:FF:000091">
    <property type="entry name" value="Glycosyltransferase"/>
    <property type="match status" value="1"/>
</dbReference>
<dbReference type="PANTHER" id="PTHR11926">
    <property type="entry name" value="GLUCOSYL/GLUCURONOSYL TRANSFERASES"/>
    <property type="match status" value="1"/>
</dbReference>
<comment type="similarity">
    <text evidence="1 4">Belongs to the UDP-glycosyltransferase family.</text>
</comment>
<dbReference type="EMBL" id="VOIH02000011">
    <property type="protein sequence ID" value="KAF3432674.1"/>
    <property type="molecule type" value="Genomic_DNA"/>
</dbReference>
<dbReference type="InterPro" id="IPR002213">
    <property type="entry name" value="UDP_glucos_trans"/>
</dbReference>
<protein>
    <recommendedName>
        <fullName evidence="5">Glycosyltransferase</fullName>
        <ecNumber evidence="5">2.4.1.-</ecNumber>
    </recommendedName>
</protein>
<evidence type="ECO:0000256" key="1">
    <source>
        <dbReference type="ARBA" id="ARBA00009995"/>
    </source>
</evidence>
<dbReference type="InterPro" id="IPR035595">
    <property type="entry name" value="UDP_glycos_trans_CS"/>
</dbReference>
<evidence type="ECO:0000313" key="6">
    <source>
        <dbReference type="EMBL" id="KAF3432674.1"/>
    </source>
</evidence>
<dbReference type="AlphaFoldDB" id="A0A8K0DR00"/>
<dbReference type="Proteomes" id="UP000796880">
    <property type="component" value="Unassembled WGS sequence"/>
</dbReference>
<gene>
    <name evidence="6" type="ORF">FNV43_RR23776</name>
</gene>
<comment type="caution">
    <text evidence="6">The sequence shown here is derived from an EMBL/GenBank/DDBJ whole genome shotgun (WGS) entry which is preliminary data.</text>
</comment>
<keyword evidence="2 4" id="KW-0328">Glycosyltransferase</keyword>
<dbReference type="EC" id="2.4.1.-" evidence="5"/>
<sequence length="460" mass="50440">MSSLEPHVAILAFPFGTHAAPLLAILRRLASASPNTHFSFFSTLHSNNSIFLPKHTDINNNVKPYNVSDGVPEGHQLQLAINPQEAIELFMEATPHNFLEAFKVAVADTGREITCLITDAFFSFAADLAQDMGVPWLPFWTAGPIPLSVHLYTDRIRQWHSTTTHANDEDDEPGLLNFIPGMSKLVVKDLPEGVVFGNLKSIFSRMLHQMGSVLPRATSVFINSFEELEPTVTQDLKSKFRKYLNVGPFNLASPLPPAPDPSGCLAWLDNHKASSVAYIGFGSVTVPSPDEVKAVAEGLEASGVAFVWSIKDNSKTHLPEGFIDRSKSQGMLVSWAPQREILSHGSVGVFITHCGWNSLLESIEGGVPVICRPFFGDQRLNARMVEDVLEIGVKVEGGFLTKPGILKCLDRLLHQDKGKKIRERIKELKELATHAVGPQGSSTHNFKTLLELVSSPPSVE</sequence>
<evidence type="ECO:0000256" key="3">
    <source>
        <dbReference type="ARBA" id="ARBA00022679"/>
    </source>
</evidence>
<dbReference type="Pfam" id="PF00201">
    <property type="entry name" value="UDPGT"/>
    <property type="match status" value="1"/>
</dbReference>
<dbReference type="OrthoDB" id="5835829at2759"/>
<name>A0A8K0DR00_9ROSA</name>
<keyword evidence="3 4" id="KW-0808">Transferase</keyword>
<organism evidence="6 7">
    <name type="scientific">Rhamnella rubrinervis</name>
    <dbReference type="NCBI Taxonomy" id="2594499"/>
    <lineage>
        <taxon>Eukaryota</taxon>
        <taxon>Viridiplantae</taxon>
        <taxon>Streptophyta</taxon>
        <taxon>Embryophyta</taxon>
        <taxon>Tracheophyta</taxon>
        <taxon>Spermatophyta</taxon>
        <taxon>Magnoliopsida</taxon>
        <taxon>eudicotyledons</taxon>
        <taxon>Gunneridae</taxon>
        <taxon>Pentapetalae</taxon>
        <taxon>rosids</taxon>
        <taxon>fabids</taxon>
        <taxon>Rosales</taxon>
        <taxon>Rhamnaceae</taxon>
        <taxon>rhamnoid group</taxon>
        <taxon>Rhamneae</taxon>
        <taxon>Rhamnella</taxon>
    </lineage>
</organism>
<dbReference type="GO" id="GO:0080043">
    <property type="term" value="F:quercetin 3-O-glucosyltransferase activity"/>
    <property type="evidence" value="ECO:0007669"/>
    <property type="project" value="TreeGrafter"/>
</dbReference>
<dbReference type="Gene3D" id="3.40.50.2000">
    <property type="entry name" value="Glycogen Phosphorylase B"/>
    <property type="match status" value="2"/>
</dbReference>
<proteinExistence type="inferred from homology"/>
<evidence type="ECO:0000256" key="2">
    <source>
        <dbReference type="ARBA" id="ARBA00022676"/>
    </source>
</evidence>
<evidence type="ECO:0000313" key="7">
    <source>
        <dbReference type="Proteomes" id="UP000796880"/>
    </source>
</evidence>
<accession>A0A8K0DR00</accession>